<proteinExistence type="inferred from homology"/>
<gene>
    <name evidence="6" type="primary">hisD_7</name>
    <name evidence="6" type="ORF">SDC9_11556</name>
</gene>
<protein>
    <submittedName>
        <fullName evidence="6">Histidinol dehydrogenase</fullName>
        <ecNumber evidence="6">1.1.1.23</ecNumber>
    </submittedName>
</protein>
<evidence type="ECO:0000256" key="3">
    <source>
        <dbReference type="ARBA" id="ARBA00022723"/>
    </source>
</evidence>
<keyword evidence="4" id="KW-0862">Zinc</keyword>
<accession>A0A644TJJ7</accession>
<dbReference type="AlphaFoldDB" id="A0A644TJJ7"/>
<dbReference type="GO" id="GO:0000105">
    <property type="term" value="P:L-histidine biosynthetic process"/>
    <property type="evidence" value="ECO:0007669"/>
    <property type="project" value="InterPro"/>
</dbReference>
<dbReference type="Gene3D" id="3.40.50.1980">
    <property type="entry name" value="Nitrogenase molybdenum iron protein domain"/>
    <property type="match status" value="2"/>
</dbReference>
<dbReference type="EC" id="1.1.1.23" evidence="6"/>
<keyword evidence="3" id="KW-0479">Metal-binding</keyword>
<dbReference type="EMBL" id="VSSQ01000030">
    <property type="protein sequence ID" value="MPL65891.1"/>
    <property type="molecule type" value="Genomic_DNA"/>
</dbReference>
<dbReference type="GO" id="GO:0004399">
    <property type="term" value="F:histidinol dehydrogenase activity"/>
    <property type="evidence" value="ECO:0007669"/>
    <property type="project" value="UniProtKB-EC"/>
</dbReference>
<dbReference type="PROSITE" id="PS00611">
    <property type="entry name" value="HISOL_DEHYDROGENASE"/>
    <property type="match status" value="1"/>
</dbReference>
<dbReference type="CDD" id="cd06572">
    <property type="entry name" value="Histidinol_dh"/>
    <property type="match status" value="1"/>
</dbReference>
<evidence type="ECO:0000256" key="5">
    <source>
        <dbReference type="ARBA" id="ARBA00023002"/>
    </source>
</evidence>
<dbReference type="SUPFAM" id="SSF53720">
    <property type="entry name" value="ALDH-like"/>
    <property type="match status" value="1"/>
</dbReference>
<dbReference type="GO" id="GO:0046872">
    <property type="term" value="F:metal ion binding"/>
    <property type="evidence" value="ECO:0007669"/>
    <property type="project" value="UniProtKB-KW"/>
</dbReference>
<dbReference type="FunFam" id="3.40.50.1980:FF:000001">
    <property type="entry name" value="Histidinol dehydrogenase"/>
    <property type="match status" value="1"/>
</dbReference>
<dbReference type="PANTHER" id="PTHR21256:SF2">
    <property type="entry name" value="HISTIDINE BIOSYNTHESIS TRIFUNCTIONAL PROTEIN"/>
    <property type="match status" value="1"/>
</dbReference>
<evidence type="ECO:0000313" key="6">
    <source>
        <dbReference type="EMBL" id="MPL65891.1"/>
    </source>
</evidence>
<dbReference type="PIRSF" id="PIRSF000099">
    <property type="entry name" value="Histidinol_dh"/>
    <property type="match status" value="1"/>
</dbReference>
<dbReference type="Gene3D" id="1.20.5.1300">
    <property type="match status" value="1"/>
</dbReference>
<dbReference type="InterPro" id="IPR001692">
    <property type="entry name" value="Histidinol_DH_CS"/>
</dbReference>
<dbReference type="PRINTS" id="PR00083">
    <property type="entry name" value="HOLDHDRGNASE"/>
</dbReference>
<name>A0A644TJJ7_9ZZZZ</name>
<sequence length="431" mass="45142">MDGNSLKNPGIPVFSMRRICPEEIPAPSGRLFPPDVEEKAAKIISEVRKGGVSALRRWAETLGELSPGEELYLDRGQLGAYWDSLDPTLKKLLERVKERIVNFASAQRSCLSDLSMPIAGGRAGHRFIPVRRAGCYVPGGRYPLPSTALMTTVPAAVAGVEEVYCAGPKPDPVSLAAAYIGGAKGFLRCGGAQAIAALAFGVRLPGCDVVVGPGGRFVASAKRQLFGIVGTEAPAGPSELLILADDQADPALAAADLIGQAEHDPEAFPALICRSEGFALQVEKALATALPGLPEPNRSTALASLAKGWILVAADDASAKDCAERCAPEHLELLVASPEKWEKDISCAGAVFLGQGSAEVFGDYGAGPNHSLPTAGASRFAAGLSVLHFLKARTWLKIDRPGMLAADTAAFARLEGLEGHARAAEIRLQNP</sequence>
<comment type="cofactor">
    <cofactor evidence="1">
        <name>Zn(2+)</name>
        <dbReference type="ChEBI" id="CHEBI:29105"/>
    </cofactor>
</comment>
<dbReference type="InterPro" id="IPR022695">
    <property type="entry name" value="Histidinol_DH_monofunct"/>
</dbReference>
<dbReference type="InterPro" id="IPR016161">
    <property type="entry name" value="Ald_DH/histidinol_DH"/>
</dbReference>
<evidence type="ECO:0000256" key="4">
    <source>
        <dbReference type="ARBA" id="ARBA00022833"/>
    </source>
</evidence>
<dbReference type="GO" id="GO:0051287">
    <property type="term" value="F:NAD binding"/>
    <property type="evidence" value="ECO:0007669"/>
    <property type="project" value="InterPro"/>
</dbReference>
<organism evidence="6">
    <name type="scientific">bioreactor metagenome</name>
    <dbReference type="NCBI Taxonomy" id="1076179"/>
    <lineage>
        <taxon>unclassified sequences</taxon>
        <taxon>metagenomes</taxon>
        <taxon>ecological metagenomes</taxon>
    </lineage>
</organism>
<evidence type="ECO:0000256" key="1">
    <source>
        <dbReference type="ARBA" id="ARBA00001947"/>
    </source>
</evidence>
<dbReference type="NCBIfam" id="TIGR00069">
    <property type="entry name" value="hisD"/>
    <property type="match status" value="1"/>
</dbReference>
<dbReference type="PANTHER" id="PTHR21256">
    <property type="entry name" value="HISTIDINOL DEHYDROGENASE HDH"/>
    <property type="match status" value="1"/>
</dbReference>
<dbReference type="Pfam" id="PF00815">
    <property type="entry name" value="Histidinol_dh"/>
    <property type="match status" value="1"/>
</dbReference>
<comment type="caution">
    <text evidence="6">The sequence shown here is derived from an EMBL/GenBank/DDBJ whole genome shotgun (WGS) entry which is preliminary data.</text>
</comment>
<evidence type="ECO:0000256" key="2">
    <source>
        <dbReference type="ARBA" id="ARBA00010178"/>
    </source>
</evidence>
<keyword evidence="5 6" id="KW-0560">Oxidoreductase</keyword>
<dbReference type="InterPro" id="IPR012131">
    <property type="entry name" value="Hstdl_DH"/>
</dbReference>
<reference evidence="6" key="1">
    <citation type="submission" date="2019-08" db="EMBL/GenBank/DDBJ databases">
        <authorList>
            <person name="Kucharzyk K."/>
            <person name="Murdoch R.W."/>
            <person name="Higgins S."/>
            <person name="Loffler F."/>
        </authorList>
    </citation>
    <scope>NUCLEOTIDE SEQUENCE</scope>
</reference>
<comment type="similarity">
    <text evidence="2">Belongs to the histidinol dehydrogenase family.</text>
</comment>
<dbReference type="GO" id="GO:0005829">
    <property type="term" value="C:cytosol"/>
    <property type="evidence" value="ECO:0007669"/>
    <property type="project" value="TreeGrafter"/>
</dbReference>